<evidence type="ECO:0000256" key="1">
    <source>
        <dbReference type="SAM" id="MobiDB-lite"/>
    </source>
</evidence>
<accession>A0AAE0T1G1</accession>
<evidence type="ECO:0000313" key="4">
    <source>
        <dbReference type="Proteomes" id="UP001195483"/>
    </source>
</evidence>
<gene>
    <name evidence="3" type="ORF">CHS0354_016139</name>
</gene>
<name>A0AAE0T1G1_9BIVA</name>
<protein>
    <submittedName>
        <fullName evidence="3">Uncharacterized protein</fullName>
    </submittedName>
</protein>
<feature type="chain" id="PRO_5041903789" evidence="2">
    <location>
        <begin position="24"/>
        <end position="230"/>
    </location>
</feature>
<dbReference type="AlphaFoldDB" id="A0AAE0T1G1"/>
<keyword evidence="2" id="KW-0732">Signal</keyword>
<proteinExistence type="predicted"/>
<evidence type="ECO:0000256" key="2">
    <source>
        <dbReference type="SAM" id="SignalP"/>
    </source>
</evidence>
<dbReference type="EMBL" id="JAEAOA010001004">
    <property type="protein sequence ID" value="KAK3601773.1"/>
    <property type="molecule type" value="Genomic_DNA"/>
</dbReference>
<reference evidence="3" key="3">
    <citation type="submission" date="2023-05" db="EMBL/GenBank/DDBJ databases">
        <authorList>
            <person name="Smith C.H."/>
        </authorList>
    </citation>
    <scope>NUCLEOTIDE SEQUENCE</scope>
    <source>
        <strain evidence="3">CHS0354</strain>
        <tissue evidence="3">Mantle</tissue>
    </source>
</reference>
<feature type="signal peptide" evidence="2">
    <location>
        <begin position="1"/>
        <end position="23"/>
    </location>
</feature>
<organism evidence="3 4">
    <name type="scientific">Potamilus streckersoni</name>
    <dbReference type="NCBI Taxonomy" id="2493646"/>
    <lineage>
        <taxon>Eukaryota</taxon>
        <taxon>Metazoa</taxon>
        <taxon>Spiralia</taxon>
        <taxon>Lophotrochozoa</taxon>
        <taxon>Mollusca</taxon>
        <taxon>Bivalvia</taxon>
        <taxon>Autobranchia</taxon>
        <taxon>Heteroconchia</taxon>
        <taxon>Palaeoheterodonta</taxon>
        <taxon>Unionida</taxon>
        <taxon>Unionoidea</taxon>
        <taxon>Unionidae</taxon>
        <taxon>Ambleminae</taxon>
        <taxon>Lampsilini</taxon>
        <taxon>Potamilus</taxon>
    </lineage>
</organism>
<feature type="region of interest" description="Disordered" evidence="1">
    <location>
        <begin position="25"/>
        <end position="54"/>
    </location>
</feature>
<reference evidence="3" key="1">
    <citation type="journal article" date="2021" name="Genome Biol. Evol.">
        <title>A High-Quality Reference Genome for a Parasitic Bivalve with Doubly Uniparental Inheritance (Bivalvia: Unionida).</title>
        <authorList>
            <person name="Smith C.H."/>
        </authorList>
    </citation>
    <scope>NUCLEOTIDE SEQUENCE</scope>
    <source>
        <strain evidence="3">CHS0354</strain>
    </source>
</reference>
<evidence type="ECO:0000313" key="3">
    <source>
        <dbReference type="EMBL" id="KAK3601773.1"/>
    </source>
</evidence>
<keyword evidence="4" id="KW-1185">Reference proteome</keyword>
<reference evidence="3" key="2">
    <citation type="journal article" date="2021" name="Genome Biol. Evol.">
        <title>Developing a high-quality reference genome for a parasitic bivalve with doubly uniparental inheritance (Bivalvia: Unionida).</title>
        <authorList>
            <person name="Smith C.H."/>
        </authorList>
    </citation>
    <scope>NUCLEOTIDE SEQUENCE</scope>
    <source>
        <strain evidence="3">CHS0354</strain>
        <tissue evidence="3">Mantle</tissue>
    </source>
</reference>
<comment type="caution">
    <text evidence="3">The sequence shown here is derived from an EMBL/GenBank/DDBJ whole genome shotgun (WGS) entry which is preliminary data.</text>
</comment>
<dbReference type="Proteomes" id="UP001195483">
    <property type="component" value="Unassembled WGS sequence"/>
</dbReference>
<sequence>MKPSCALTIFLFVYSAILFTARGSKKEESSNELEEKQSELSLTERRNKRDASEKEFEVYDKRPRELVGKRLRDFVGKRDSNEDGDVEEDLEEETGFADKRLRDFVGKRYIDRHDVEKRVRDFVGKRSFDEQYAGYDKRLRDFVGKRGLYEFQEPYNYIEEESDVAEKRLRDFIGKRNSRDIILRPPRELVGKRFRDFVGKRDFDKRVRDFVGKRDVYPLDYAKRIRELLG</sequence>